<dbReference type="Gene3D" id="3.60.10.10">
    <property type="entry name" value="Endonuclease/exonuclease/phosphatase"/>
    <property type="match status" value="1"/>
</dbReference>
<evidence type="ECO:0008006" key="3">
    <source>
        <dbReference type="Google" id="ProtNLM"/>
    </source>
</evidence>
<dbReference type="OrthoDB" id="786644at2759"/>
<dbReference type="PANTHER" id="PTHR33710:SF13">
    <property type="entry name" value="ENDONUCLEASE_EXONUCLEASE_PHOSPHATASE FAMILY PROTEIN"/>
    <property type="match status" value="1"/>
</dbReference>
<organism evidence="1 2">
    <name type="scientific">Macleaya cordata</name>
    <name type="common">Five-seeded plume-poppy</name>
    <name type="synonym">Bocconia cordata</name>
    <dbReference type="NCBI Taxonomy" id="56857"/>
    <lineage>
        <taxon>Eukaryota</taxon>
        <taxon>Viridiplantae</taxon>
        <taxon>Streptophyta</taxon>
        <taxon>Embryophyta</taxon>
        <taxon>Tracheophyta</taxon>
        <taxon>Spermatophyta</taxon>
        <taxon>Magnoliopsida</taxon>
        <taxon>Ranunculales</taxon>
        <taxon>Papaveraceae</taxon>
        <taxon>Papaveroideae</taxon>
        <taxon>Macleaya</taxon>
    </lineage>
</organism>
<proteinExistence type="predicted"/>
<dbReference type="InParanoid" id="A0A200QMV4"/>
<sequence>MGPCTVSRDGVLNDINILERGAHLDCNKVQNAGNYNSRGEEMIIIGDIEKEAAGINANLSYLTDNLSGLVDREGDKKLLYEGEDHSESERSDFGDESQSIADLALLTGLALLERVPDLYLSAMTVDPLLLWNIRGAGGRMTLGPYIEDFNDFIAGNELVDGGFNGSKYTWCNNQQGTNRIWARLDRVLTNSSWVQAFPPISIHHQACICSDHSLLVVSLHHQIRRGPSPFRFQRMWVTHATYDSLLKDHWNLEVVGRPLHVLVTKLKIFRYKLKSWNSQIFGNVHQILHTLEDKILVAEAALEGSWQDDIGIELNRYKALHKQAVLQESIFYKQKSGVRWLDEGDDNTKFFHMVAKVRRSRNLISGLFLPNGAWTEDLGLLHKEAIDYYAGILSSEGCLIQEDMLGQKINVDKSSFMMHSGTPSLLIQSISNITGYQRKSTVMTYLGAPIYEGRAKIGYFDALLTKFRNKFAGWKANFLTQGGKLVMGSHDGKPKHNWVSWKAICRPVLEGGLGVRYIEDVVSSFRLKSLWNGLEKKSIWAFFIIDVLVKNSAWKIGNGDMNFWFENWSNEGILADTLIENETYSSVTLKEAVEAEFCIHGLTES</sequence>
<dbReference type="AlphaFoldDB" id="A0A200QMV4"/>
<comment type="caution">
    <text evidence="1">The sequence shown here is derived from an EMBL/GenBank/DDBJ whole genome shotgun (WGS) entry which is preliminary data.</text>
</comment>
<keyword evidence="2" id="KW-1185">Reference proteome</keyword>
<evidence type="ECO:0000313" key="1">
    <source>
        <dbReference type="EMBL" id="OVA11803.1"/>
    </source>
</evidence>
<reference evidence="1 2" key="1">
    <citation type="journal article" date="2017" name="Mol. Plant">
        <title>The Genome of Medicinal Plant Macleaya cordata Provides New Insights into Benzylisoquinoline Alkaloids Metabolism.</title>
        <authorList>
            <person name="Liu X."/>
            <person name="Liu Y."/>
            <person name="Huang P."/>
            <person name="Ma Y."/>
            <person name="Qing Z."/>
            <person name="Tang Q."/>
            <person name="Cao H."/>
            <person name="Cheng P."/>
            <person name="Zheng Y."/>
            <person name="Yuan Z."/>
            <person name="Zhou Y."/>
            <person name="Liu J."/>
            <person name="Tang Z."/>
            <person name="Zhuo Y."/>
            <person name="Zhang Y."/>
            <person name="Yu L."/>
            <person name="Huang J."/>
            <person name="Yang P."/>
            <person name="Peng Q."/>
            <person name="Zhang J."/>
            <person name="Jiang W."/>
            <person name="Zhang Z."/>
            <person name="Lin K."/>
            <person name="Ro D.K."/>
            <person name="Chen X."/>
            <person name="Xiong X."/>
            <person name="Shang Y."/>
            <person name="Huang S."/>
            <person name="Zeng J."/>
        </authorList>
    </citation>
    <scope>NUCLEOTIDE SEQUENCE [LARGE SCALE GENOMIC DNA]</scope>
    <source>
        <strain evidence="2">cv. BLH2017</strain>
        <tissue evidence="1">Root</tissue>
    </source>
</reference>
<protein>
    <recommendedName>
        <fullName evidence="3">Endonuclease/exonuclease/phosphatase</fullName>
    </recommendedName>
</protein>
<name>A0A200QMV4_MACCD</name>
<accession>A0A200QMV4</accession>
<dbReference type="Proteomes" id="UP000195402">
    <property type="component" value="Unassembled WGS sequence"/>
</dbReference>
<evidence type="ECO:0000313" key="2">
    <source>
        <dbReference type="Proteomes" id="UP000195402"/>
    </source>
</evidence>
<dbReference type="OMA" id="RWIPREM"/>
<dbReference type="InterPro" id="IPR036691">
    <property type="entry name" value="Endo/exonu/phosph_ase_sf"/>
</dbReference>
<gene>
    <name evidence="1" type="ORF">BVC80_637g5</name>
</gene>
<dbReference type="PANTHER" id="PTHR33710">
    <property type="entry name" value="BNAC02G09200D PROTEIN"/>
    <property type="match status" value="1"/>
</dbReference>
<dbReference type="SUPFAM" id="SSF56219">
    <property type="entry name" value="DNase I-like"/>
    <property type="match status" value="1"/>
</dbReference>
<dbReference type="EMBL" id="MVGT01001531">
    <property type="protein sequence ID" value="OVA11803.1"/>
    <property type="molecule type" value="Genomic_DNA"/>
</dbReference>